<dbReference type="RefSeq" id="WP_260047830.1">
    <property type="nucleotide sequence ID" value="NZ_JANZXA010000022.1"/>
</dbReference>
<feature type="region of interest" description="Disordered" evidence="5">
    <location>
        <begin position="228"/>
        <end position="251"/>
    </location>
</feature>
<comment type="subcellular location">
    <subcellularLocation>
        <location evidence="1">Membrane</location>
        <topology evidence="1">Single-pass membrane protein</topology>
    </subcellularLocation>
</comment>
<name>A0ABT2IAJ9_9SPHN</name>
<sequence length="251" mass="27521">MNDMSDDELTRYYEEAGSWSADRNKGLATSKRVAWIIAGLATGVAVLEAIALAALVPLKTVVPYTLLVDRQTGNVEALKPLDQQTITPDNALVRSFLAQYVTARESFDINSIRGDYRKVALWSTGAARERYLKAMQSSNPASPFKTLPRQALVETEVRSISSLGKDTALVRFATYRTDPGGQRQAGHNWAAVITYRFSTARMSASDRLINPLGFQVLRYRRDAEMVVPAAGPSASASGPQEAPNVRQDTRP</sequence>
<dbReference type="InterPro" id="IPR026264">
    <property type="entry name" value="VirB8/PtlE"/>
</dbReference>
<dbReference type="EMBL" id="JANZXA010000022">
    <property type="protein sequence ID" value="MCT2401855.1"/>
    <property type="molecule type" value="Genomic_DNA"/>
</dbReference>
<evidence type="ECO:0000256" key="4">
    <source>
        <dbReference type="ARBA" id="ARBA00023136"/>
    </source>
</evidence>
<proteinExistence type="predicted"/>
<evidence type="ECO:0000256" key="1">
    <source>
        <dbReference type="ARBA" id="ARBA00004167"/>
    </source>
</evidence>
<dbReference type="SUPFAM" id="SSF54427">
    <property type="entry name" value="NTF2-like"/>
    <property type="match status" value="1"/>
</dbReference>
<evidence type="ECO:0000256" key="3">
    <source>
        <dbReference type="ARBA" id="ARBA00022989"/>
    </source>
</evidence>
<reference evidence="8" key="1">
    <citation type="submission" date="2022-09" db="EMBL/GenBank/DDBJ databases">
        <title>Novosphingobium sp. Nov., a polycyclic aromatic hydrocarbon-degrading bacterium isolated form mangrove sediments in HongKong.</title>
        <authorList>
            <person name="Hu Z."/>
        </authorList>
    </citation>
    <scope>NUCLEOTIDE SEQUENCE</scope>
    <source>
        <strain evidence="8">HK4-1</strain>
    </source>
</reference>
<dbReference type="InterPro" id="IPR007430">
    <property type="entry name" value="VirB8"/>
</dbReference>
<gene>
    <name evidence="8" type="ORF">NZK81_20085</name>
</gene>
<keyword evidence="4 6" id="KW-0472">Membrane</keyword>
<dbReference type="PIRSF" id="PIRSF003299">
    <property type="entry name" value="VirB8_PtlE"/>
    <property type="match status" value="1"/>
</dbReference>
<dbReference type="InterPro" id="IPR032710">
    <property type="entry name" value="NTF2-like_dom_sf"/>
</dbReference>
<evidence type="ECO:0000313" key="9">
    <source>
        <dbReference type="Proteomes" id="UP001165583"/>
    </source>
</evidence>
<comment type="caution">
    <text evidence="8">The sequence shown here is derived from an EMBL/GenBank/DDBJ whole genome shotgun (WGS) entry which is preliminary data.</text>
</comment>
<keyword evidence="2 6" id="KW-0812">Transmembrane</keyword>
<dbReference type="CDD" id="cd16424">
    <property type="entry name" value="VirB8"/>
    <property type="match status" value="1"/>
</dbReference>
<dbReference type="Gene3D" id="3.10.450.230">
    <property type="entry name" value="VirB8 protein"/>
    <property type="match status" value="1"/>
</dbReference>
<evidence type="ECO:0000256" key="6">
    <source>
        <dbReference type="SAM" id="Phobius"/>
    </source>
</evidence>
<dbReference type="Proteomes" id="UP001165583">
    <property type="component" value="Unassembled WGS sequence"/>
</dbReference>
<keyword evidence="3 6" id="KW-1133">Transmembrane helix</keyword>
<protein>
    <submittedName>
        <fullName evidence="8">VirB8/TrbF family protein</fullName>
    </submittedName>
</protein>
<accession>A0ABT2IAJ9</accession>
<evidence type="ECO:0000256" key="5">
    <source>
        <dbReference type="SAM" id="MobiDB-lite"/>
    </source>
</evidence>
<organism evidence="8 9">
    <name type="scientific">Novosphingobium mangrovi</name>
    <name type="common">ex Huang et al. 2023</name>
    <dbReference type="NCBI Taxonomy" id="2976432"/>
    <lineage>
        <taxon>Bacteria</taxon>
        <taxon>Pseudomonadati</taxon>
        <taxon>Pseudomonadota</taxon>
        <taxon>Alphaproteobacteria</taxon>
        <taxon>Sphingomonadales</taxon>
        <taxon>Sphingomonadaceae</taxon>
        <taxon>Novosphingobium</taxon>
    </lineage>
</organism>
<evidence type="ECO:0000259" key="7">
    <source>
        <dbReference type="Pfam" id="PF04335"/>
    </source>
</evidence>
<evidence type="ECO:0000313" key="8">
    <source>
        <dbReference type="EMBL" id="MCT2401855.1"/>
    </source>
</evidence>
<feature type="domain" description="Bacterial virulence protein VirB8" evidence="7">
    <location>
        <begin position="16"/>
        <end position="224"/>
    </location>
</feature>
<dbReference type="Pfam" id="PF04335">
    <property type="entry name" value="VirB8"/>
    <property type="match status" value="1"/>
</dbReference>
<feature type="transmembrane region" description="Helical" evidence="6">
    <location>
        <begin position="33"/>
        <end position="56"/>
    </location>
</feature>
<evidence type="ECO:0000256" key="2">
    <source>
        <dbReference type="ARBA" id="ARBA00022692"/>
    </source>
</evidence>
<keyword evidence="9" id="KW-1185">Reference proteome</keyword>
<feature type="compositionally biased region" description="Low complexity" evidence="5">
    <location>
        <begin position="228"/>
        <end position="239"/>
    </location>
</feature>